<evidence type="ECO:0008006" key="6">
    <source>
        <dbReference type="Google" id="ProtNLM"/>
    </source>
</evidence>
<dbReference type="SUPFAM" id="SSF56300">
    <property type="entry name" value="Metallo-dependent phosphatases"/>
    <property type="match status" value="1"/>
</dbReference>
<evidence type="ECO:0000313" key="4">
    <source>
        <dbReference type="EMBL" id="KAL1586227.1"/>
    </source>
</evidence>
<dbReference type="InterPro" id="IPR029052">
    <property type="entry name" value="Metallo-depent_PP-like"/>
</dbReference>
<keyword evidence="1" id="KW-0732">Signal</keyword>
<feature type="signal peptide" evidence="1">
    <location>
        <begin position="1"/>
        <end position="20"/>
    </location>
</feature>
<dbReference type="Gene3D" id="2.60.40.380">
    <property type="entry name" value="Purple acid phosphatase-like, N-terminal"/>
    <property type="match status" value="1"/>
</dbReference>
<organism evidence="4 5">
    <name type="scientific">Cladosporium halotolerans</name>
    <dbReference type="NCBI Taxonomy" id="1052096"/>
    <lineage>
        <taxon>Eukaryota</taxon>
        <taxon>Fungi</taxon>
        <taxon>Dikarya</taxon>
        <taxon>Ascomycota</taxon>
        <taxon>Pezizomycotina</taxon>
        <taxon>Dothideomycetes</taxon>
        <taxon>Dothideomycetidae</taxon>
        <taxon>Cladosporiales</taxon>
        <taxon>Cladosporiaceae</taxon>
        <taxon>Cladosporium</taxon>
    </lineage>
</organism>
<dbReference type="EMBL" id="JAAQHG020000015">
    <property type="protein sequence ID" value="KAL1586227.1"/>
    <property type="molecule type" value="Genomic_DNA"/>
</dbReference>
<dbReference type="RefSeq" id="XP_069229332.1">
    <property type="nucleotide sequence ID" value="XM_069374012.1"/>
</dbReference>
<dbReference type="Proteomes" id="UP000803884">
    <property type="component" value="Unassembled WGS sequence"/>
</dbReference>
<dbReference type="PANTHER" id="PTHR43606:SF7">
    <property type="entry name" value="PHOSPHATASE, PUTATIVE (AFU_ORTHOLOGUE AFUA_6G08710)-RELATED"/>
    <property type="match status" value="1"/>
</dbReference>
<dbReference type="InterPro" id="IPR052900">
    <property type="entry name" value="Phospholipid_Metab_Enz"/>
</dbReference>
<feature type="domain" description="Phospholipase D N-terminal" evidence="3">
    <location>
        <begin position="60"/>
        <end position="175"/>
    </location>
</feature>
<gene>
    <name evidence="4" type="ORF">WHR41_05407</name>
</gene>
<dbReference type="PANTHER" id="PTHR43606">
    <property type="entry name" value="PHOSPHATASE, PUTATIVE (AFU_ORTHOLOGUE AFUA_6G08710)-RELATED"/>
    <property type="match status" value="1"/>
</dbReference>
<dbReference type="GeneID" id="96006850"/>
<protein>
    <recommendedName>
        <fullName evidence="6">Alkaline phosphatase</fullName>
    </recommendedName>
</protein>
<comment type="caution">
    <text evidence="4">The sequence shown here is derived from an EMBL/GenBank/DDBJ whole genome shotgun (WGS) entry which is preliminary data.</text>
</comment>
<evidence type="ECO:0000259" key="3">
    <source>
        <dbReference type="Pfam" id="PF16655"/>
    </source>
</evidence>
<dbReference type="CDD" id="cd07389">
    <property type="entry name" value="MPP_PhoD"/>
    <property type="match status" value="1"/>
</dbReference>
<dbReference type="InterPro" id="IPR032093">
    <property type="entry name" value="PhoD_N"/>
</dbReference>
<dbReference type="Pfam" id="PF16655">
    <property type="entry name" value="PhoD_N"/>
    <property type="match status" value="1"/>
</dbReference>
<proteinExistence type="predicted"/>
<dbReference type="InterPro" id="IPR018946">
    <property type="entry name" value="PhoD-like_MPP"/>
</dbReference>
<keyword evidence="5" id="KW-1185">Reference proteome</keyword>
<dbReference type="InterPro" id="IPR038607">
    <property type="entry name" value="PhoD-like_sf"/>
</dbReference>
<reference evidence="4 5" key="1">
    <citation type="journal article" date="2020" name="Microbiol. Resour. Announc.">
        <title>Draft Genome Sequence of a Cladosporium Species Isolated from the Mesophotic Ascidian Didemnum maculosum.</title>
        <authorList>
            <person name="Gioti A."/>
            <person name="Siaperas R."/>
            <person name="Nikolaivits E."/>
            <person name="Le Goff G."/>
            <person name="Ouazzani J."/>
            <person name="Kotoulas G."/>
            <person name="Topakas E."/>
        </authorList>
    </citation>
    <scope>NUCLEOTIDE SEQUENCE [LARGE SCALE GENOMIC DNA]</scope>
    <source>
        <strain evidence="4 5">TM138-S3</strain>
    </source>
</reference>
<sequence>MKVPSLVLAYLAAHAAGSWTSNLNYRSPSEHHPGLGISLHKVNKRNTPAKFSPSQLNFTHGVASGDPYADSVILWTRISPQYASVDDNSTVSGVVPLYNHGPNLTVSTAPVCVEYKVSETESFDSVQCKGRAYTSSDIDYTVKVEATNLQPFTRYYYQFNVCDSNNTSPVGKTKTAPTVDDHVSDIGLAVYSCSNYPFGFFNAYGNPARKDSVDYVVHLGDYIYEYAGDGDYGYGGSIGRIPKPERIIYTLNDYRERHATYRSDLDLQLSHASFPWIPVWDDHEVSDNTYRDGASELNNTEASFVQDGGVSVDQRKMNAVRAYFEWMPIRQVEMDDNLRIWRSFSIGSLFDLIILDTRQYDRSITDLYWNTDYIHEISNDAGRSMMGSRQENWFYNSLSSSAERGAAWRIIGSQTVFSKVNESAAYGNVNPLDYDAWDGYQANRNRTLQHLTENDIGNNIVISGDSHANWVSDLVWLDHANYSSSSGAGGLGVEFAGSAVSSPSPYGQNITIQNANNASNWLTTHNPELQWSEIYYRGYFELHLNYEEARAQFFGLPTIVTRNPYEISLANFTVKHGENKLARPVAGGMTETGSLKDGQISVSNVTNNTATGEWFVSHFDQEDI</sequence>
<evidence type="ECO:0000313" key="5">
    <source>
        <dbReference type="Proteomes" id="UP000803884"/>
    </source>
</evidence>
<feature type="chain" id="PRO_5044225300" description="Alkaline phosphatase" evidence="1">
    <location>
        <begin position="21"/>
        <end position="624"/>
    </location>
</feature>
<evidence type="ECO:0000256" key="1">
    <source>
        <dbReference type="SAM" id="SignalP"/>
    </source>
</evidence>
<accession>A0AB34KMH1</accession>
<evidence type="ECO:0000259" key="2">
    <source>
        <dbReference type="Pfam" id="PF09423"/>
    </source>
</evidence>
<dbReference type="Pfam" id="PF09423">
    <property type="entry name" value="PhoD"/>
    <property type="match status" value="1"/>
</dbReference>
<feature type="domain" description="PhoD-like phosphatase metallophosphatase" evidence="2">
    <location>
        <begin position="188"/>
        <end position="553"/>
    </location>
</feature>
<dbReference type="AlphaFoldDB" id="A0AB34KMH1"/>
<name>A0AB34KMH1_9PEZI</name>
<dbReference type="Gene3D" id="3.60.21.70">
    <property type="entry name" value="PhoD-like phosphatase"/>
    <property type="match status" value="1"/>
</dbReference>